<evidence type="ECO:0000313" key="1">
    <source>
        <dbReference type="EMBL" id="GLH94927.1"/>
    </source>
</evidence>
<comment type="caution">
    <text evidence="1">The sequence shown here is derived from an EMBL/GenBank/DDBJ whole genome shotgun (WGS) entry which is preliminary data.</text>
</comment>
<reference evidence="1" key="1">
    <citation type="submission" date="2022-12" db="EMBL/GenBank/DDBJ databases">
        <title>New Phytohabitans aurantiacus sp. RD004123 nov., an actinomycete isolated from soil.</title>
        <authorList>
            <person name="Triningsih D.W."/>
            <person name="Harunari E."/>
            <person name="Igarashi Y."/>
        </authorList>
    </citation>
    <scope>NUCLEOTIDE SEQUENCE</scope>
    <source>
        <strain evidence="1">RD004123</strain>
    </source>
</reference>
<sequence length="109" mass="11783">MTNGTDHPPVTLPQGAPDGVVINVTGSLMLQIVAYGATVQPIERHLYTMSTRDGQPLGLMTTDQLWSDSDQILAERFRLLASRHAEGVPYEVTVVPASKRARRGDGGAR</sequence>
<gene>
    <name evidence="1" type="ORF">Pa4123_01990</name>
</gene>
<dbReference type="RefSeq" id="WP_281891771.1">
    <property type="nucleotide sequence ID" value="NZ_BSDI01000001.1"/>
</dbReference>
<keyword evidence="2" id="KW-1185">Reference proteome</keyword>
<name>A0ABQ5QLZ7_9ACTN</name>
<accession>A0ABQ5QLZ7</accession>
<evidence type="ECO:0000313" key="2">
    <source>
        <dbReference type="Proteomes" id="UP001144280"/>
    </source>
</evidence>
<proteinExistence type="predicted"/>
<dbReference type="EMBL" id="BSDI01000001">
    <property type="protein sequence ID" value="GLH94927.1"/>
    <property type="molecule type" value="Genomic_DNA"/>
</dbReference>
<dbReference type="Proteomes" id="UP001144280">
    <property type="component" value="Unassembled WGS sequence"/>
</dbReference>
<protein>
    <submittedName>
        <fullName evidence="1">Uncharacterized protein</fullName>
    </submittedName>
</protein>
<organism evidence="1 2">
    <name type="scientific">Phytohabitans aurantiacus</name>
    <dbReference type="NCBI Taxonomy" id="3016789"/>
    <lineage>
        <taxon>Bacteria</taxon>
        <taxon>Bacillati</taxon>
        <taxon>Actinomycetota</taxon>
        <taxon>Actinomycetes</taxon>
        <taxon>Micromonosporales</taxon>
        <taxon>Micromonosporaceae</taxon>
    </lineage>
</organism>